<dbReference type="RefSeq" id="WP_188909556.1">
    <property type="nucleotide sequence ID" value="NZ_BMIQ01000004.1"/>
</dbReference>
<evidence type="ECO:0000313" key="2">
    <source>
        <dbReference type="EMBL" id="GGE07754.1"/>
    </source>
</evidence>
<accession>A0A916ZPH8</accession>
<name>A0A916ZPH8_9HYPH</name>
<feature type="transmembrane region" description="Helical" evidence="1">
    <location>
        <begin position="254"/>
        <end position="276"/>
    </location>
</feature>
<dbReference type="Proteomes" id="UP000644699">
    <property type="component" value="Unassembled WGS sequence"/>
</dbReference>
<organism evidence="2 3">
    <name type="scientific">Aureimonas endophytica</name>
    <dbReference type="NCBI Taxonomy" id="2027858"/>
    <lineage>
        <taxon>Bacteria</taxon>
        <taxon>Pseudomonadati</taxon>
        <taxon>Pseudomonadota</taxon>
        <taxon>Alphaproteobacteria</taxon>
        <taxon>Hyphomicrobiales</taxon>
        <taxon>Aurantimonadaceae</taxon>
        <taxon>Aureimonas</taxon>
    </lineage>
</organism>
<sequence length="350" mass="37247">MSAVAPTRPRDPRWLGLVAAGLLLALAIIDTPGILRGIFTAFLLLLPVPVGALLLLLVHRLTGGEWGRAMRPALARAAHALPAVALLVLPALLWPSLVFRWAADPASRPSTELARFYLTAPGLALRSLVALALWSGFALLAAARPDRLTKGLASLGLVLFGLTVSLVAVDWVLSLDPRFQSSAFAMSFTVACLLSATGFAMATGRGDLPRDDMAKLAAAFALGLFYLDLMQFLVAYDGNLPDKAAWYLRRAGPLASVTLALAFVGAVLLPFALVLISAWRASPRLQRMVGWAVLVGIALRTLWWTVPEWQGSVAFWLALPLAAIAAAALAALFHERSAFALRAGRVIHGA</sequence>
<protein>
    <recommendedName>
        <fullName evidence="4">Quinol:cytochrome c oxidoreductase quinone-binding subunit 2</fullName>
    </recommendedName>
</protein>
<feature type="transmembrane region" description="Helical" evidence="1">
    <location>
        <begin position="179"/>
        <end position="202"/>
    </location>
</feature>
<gene>
    <name evidence="2" type="ORF">GCM10011390_28490</name>
</gene>
<keyword evidence="1" id="KW-0812">Transmembrane</keyword>
<dbReference type="EMBL" id="BMIQ01000004">
    <property type="protein sequence ID" value="GGE07754.1"/>
    <property type="molecule type" value="Genomic_DNA"/>
</dbReference>
<keyword evidence="1" id="KW-0472">Membrane</keyword>
<comment type="caution">
    <text evidence="2">The sequence shown here is derived from an EMBL/GenBank/DDBJ whole genome shotgun (WGS) entry which is preliminary data.</text>
</comment>
<feature type="transmembrane region" description="Helical" evidence="1">
    <location>
        <begin position="37"/>
        <end position="58"/>
    </location>
</feature>
<feature type="transmembrane region" description="Helical" evidence="1">
    <location>
        <begin position="312"/>
        <end position="333"/>
    </location>
</feature>
<reference evidence="2" key="2">
    <citation type="submission" date="2020-09" db="EMBL/GenBank/DDBJ databases">
        <authorList>
            <person name="Sun Q."/>
            <person name="Zhou Y."/>
        </authorList>
    </citation>
    <scope>NUCLEOTIDE SEQUENCE</scope>
    <source>
        <strain evidence="2">CGMCC 1.15367</strain>
    </source>
</reference>
<feature type="transmembrane region" description="Helical" evidence="1">
    <location>
        <begin position="79"/>
        <end position="103"/>
    </location>
</feature>
<feature type="transmembrane region" description="Helical" evidence="1">
    <location>
        <begin position="155"/>
        <end position="173"/>
    </location>
</feature>
<evidence type="ECO:0000313" key="3">
    <source>
        <dbReference type="Proteomes" id="UP000644699"/>
    </source>
</evidence>
<evidence type="ECO:0000256" key="1">
    <source>
        <dbReference type="SAM" id="Phobius"/>
    </source>
</evidence>
<reference evidence="2" key="1">
    <citation type="journal article" date="2014" name="Int. J. Syst. Evol. Microbiol.">
        <title>Complete genome sequence of Corynebacterium casei LMG S-19264T (=DSM 44701T), isolated from a smear-ripened cheese.</title>
        <authorList>
            <consortium name="US DOE Joint Genome Institute (JGI-PGF)"/>
            <person name="Walter F."/>
            <person name="Albersmeier A."/>
            <person name="Kalinowski J."/>
            <person name="Ruckert C."/>
        </authorList>
    </citation>
    <scope>NUCLEOTIDE SEQUENCE</scope>
    <source>
        <strain evidence="2">CGMCC 1.15367</strain>
    </source>
</reference>
<proteinExistence type="predicted"/>
<evidence type="ECO:0008006" key="4">
    <source>
        <dbReference type="Google" id="ProtNLM"/>
    </source>
</evidence>
<dbReference type="PANTHER" id="PTHR43044:SF1">
    <property type="entry name" value="QUINOL:CYTOCHROME C OXIDOREDUCTASE QUINONE-BINDING SUBUNIT 2"/>
    <property type="match status" value="1"/>
</dbReference>
<keyword evidence="1" id="KW-1133">Transmembrane helix</keyword>
<feature type="transmembrane region" description="Helical" evidence="1">
    <location>
        <begin position="214"/>
        <end position="234"/>
    </location>
</feature>
<feature type="transmembrane region" description="Helical" evidence="1">
    <location>
        <begin position="288"/>
        <end position="306"/>
    </location>
</feature>
<feature type="transmembrane region" description="Helical" evidence="1">
    <location>
        <begin position="123"/>
        <end position="143"/>
    </location>
</feature>
<dbReference type="PANTHER" id="PTHR43044">
    <property type="match status" value="1"/>
</dbReference>
<dbReference type="AlphaFoldDB" id="A0A916ZPH8"/>
<keyword evidence="3" id="KW-1185">Reference proteome</keyword>